<reference evidence="1 2" key="1">
    <citation type="submission" date="2016-01" db="EMBL/GenBank/DDBJ databases">
        <authorList>
            <person name="Oliw E.H."/>
        </authorList>
    </citation>
    <scope>NUCLEOTIDE SEQUENCE [LARGE SCALE GENOMIC DNA]</scope>
    <source>
        <strain evidence="1 2">FRB97</strain>
    </source>
</reference>
<dbReference type="Proteomes" id="UP000217182">
    <property type="component" value="Chromosome"/>
</dbReference>
<protein>
    <submittedName>
        <fullName evidence="1">Uncharacterized protein</fullName>
    </submittedName>
</protein>
<sequence>MTIQRQFIDDSHNGLAIFLHMYSYVKMLKIDAKPCKNKMNLINSLKGVSGALLSLSAAAGSLRHMQAHRAAFAGWLKT</sequence>
<name>A0A250AXH3_9GAMM</name>
<evidence type="ECO:0000313" key="1">
    <source>
        <dbReference type="EMBL" id="ATA18571.1"/>
    </source>
</evidence>
<evidence type="ECO:0000313" key="2">
    <source>
        <dbReference type="Proteomes" id="UP000217182"/>
    </source>
</evidence>
<proteinExistence type="predicted"/>
<keyword evidence="2" id="KW-1185">Reference proteome</keyword>
<dbReference type="EMBL" id="CP014136">
    <property type="protein sequence ID" value="ATA18571.1"/>
    <property type="molecule type" value="Genomic_DNA"/>
</dbReference>
<dbReference type="AlphaFoldDB" id="A0A250AXH3"/>
<organism evidence="1 2">
    <name type="scientific">Gibbsiella quercinecans</name>
    <dbReference type="NCBI Taxonomy" id="929813"/>
    <lineage>
        <taxon>Bacteria</taxon>
        <taxon>Pseudomonadati</taxon>
        <taxon>Pseudomonadota</taxon>
        <taxon>Gammaproteobacteria</taxon>
        <taxon>Enterobacterales</taxon>
        <taxon>Yersiniaceae</taxon>
        <taxon>Gibbsiella</taxon>
    </lineage>
</organism>
<dbReference type="RefSeq" id="WP_095845170.1">
    <property type="nucleotide sequence ID" value="NZ_CP014136.1"/>
</dbReference>
<dbReference type="KEGG" id="gqu:AWC35_03990"/>
<gene>
    <name evidence="1" type="ORF">AWC35_03990</name>
</gene>
<accession>A0A250AXH3</accession>